<proteinExistence type="predicted"/>
<feature type="region of interest" description="Disordered" evidence="1">
    <location>
        <begin position="1"/>
        <end position="82"/>
    </location>
</feature>
<keyword evidence="3" id="KW-1185">Reference proteome</keyword>
<evidence type="ECO:0000313" key="3">
    <source>
        <dbReference type="Proteomes" id="UP000187455"/>
    </source>
</evidence>
<feature type="compositionally biased region" description="Basic and acidic residues" evidence="1">
    <location>
        <begin position="38"/>
        <end position="59"/>
    </location>
</feature>
<comment type="caution">
    <text evidence="2">The sequence shown here is derived from an EMBL/GenBank/DDBJ whole genome shotgun (WGS) entry which is preliminary data.</text>
</comment>
<evidence type="ECO:0000256" key="1">
    <source>
        <dbReference type="SAM" id="MobiDB-lite"/>
    </source>
</evidence>
<dbReference type="AlphaFoldDB" id="A0A1R0H2L5"/>
<gene>
    <name evidence="2" type="ORF">AYI68_g2514</name>
</gene>
<dbReference type="Proteomes" id="UP000187455">
    <property type="component" value="Unassembled WGS sequence"/>
</dbReference>
<sequence>MKGASQVHHRTSDYDDYNNPAGNLSREKNVFQESDDEPEKKIFKVDSKQRGKPSVREMDLGGDTDDGVDGKRGIVELNPEAA</sequence>
<name>A0A1R0H2L5_9FUNG</name>
<accession>A0A1R0H2L5</accession>
<organism evidence="2 3">
    <name type="scientific">Smittium mucronatum</name>
    <dbReference type="NCBI Taxonomy" id="133383"/>
    <lineage>
        <taxon>Eukaryota</taxon>
        <taxon>Fungi</taxon>
        <taxon>Fungi incertae sedis</taxon>
        <taxon>Zoopagomycota</taxon>
        <taxon>Kickxellomycotina</taxon>
        <taxon>Harpellomycetes</taxon>
        <taxon>Harpellales</taxon>
        <taxon>Legeriomycetaceae</taxon>
        <taxon>Smittium</taxon>
    </lineage>
</organism>
<evidence type="ECO:0000313" key="2">
    <source>
        <dbReference type="EMBL" id="OLY83351.1"/>
    </source>
</evidence>
<protein>
    <submittedName>
        <fullName evidence="2">Uncharacterized protein</fullName>
    </submittedName>
</protein>
<reference evidence="2 3" key="1">
    <citation type="journal article" date="2016" name="Mol. Biol. Evol.">
        <title>Genome-Wide Survey of Gut Fungi (Harpellales) Reveals the First Horizontally Transferred Ubiquitin Gene from a Mosquito Host.</title>
        <authorList>
            <person name="Wang Y."/>
            <person name="White M.M."/>
            <person name="Kvist S."/>
            <person name="Moncalvo J.M."/>
        </authorList>
    </citation>
    <scope>NUCLEOTIDE SEQUENCE [LARGE SCALE GENOMIC DNA]</scope>
    <source>
        <strain evidence="2 3">ALG-7-W6</strain>
    </source>
</reference>
<dbReference type="EMBL" id="LSSL01000951">
    <property type="protein sequence ID" value="OLY83351.1"/>
    <property type="molecule type" value="Genomic_DNA"/>
</dbReference>